<evidence type="ECO:0000313" key="3">
    <source>
        <dbReference type="Proteomes" id="UP000728032"/>
    </source>
</evidence>
<dbReference type="EMBL" id="OC937791">
    <property type="protein sequence ID" value="CAD7661253.1"/>
    <property type="molecule type" value="Genomic_DNA"/>
</dbReference>
<feature type="non-terminal residue" evidence="2">
    <location>
        <position position="148"/>
    </location>
</feature>
<dbReference type="Gene3D" id="3.40.50.720">
    <property type="entry name" value="NAD(P)-binding Rossmann-like Domain"/>
    <property type="match status" value="1"/>
</dbReference>
<reference evidence="2" key="1">
    <citation type="submission" date="2020-11" db="EMBL/GenBank/DDBJ databases">
        <authorList>
            <person name="Tran Van P."/>
        </authorList>
    </citation>
    <scope>NUCLEOTIDE SEQUENCE</scope>
</reference>
<sequence length="148" mass="16614">GAYSPFKAYAQSKLANILFTRELAKRLGTKSNVRTYSLHPGPVYTELQRHSGLGSMGHKMAKKFFLTPEMGAQTTLYCALEDSLDKETGCYYANCLRVDNMISSATDDKSGERLWDLSCDLVDLEDHLRLPAIKTTAWQDNNNNNNNN</sequence>
<protein>
    <submittedName>
        <fullName evidence="2">Uncharacterized protein</fullName>
    </submittedName>
</protein>
<dbReference type="OrthoDB" id="6482966at2759"/>
<gene>
    <name evidence="2" type="ORF">ONB1V03_LOCUS17814</name>
</gene>
<dbReference type="GO" id="GO:0016491">
    <property type="term" value="F:oxidoreductase activity"/>
    <property type="evidence" value="ECO:0007669"/>
    <property type="project" value="UniProtKB-KW"/>
</dbReference>
<keyword evidence="1" id="KW-0560">Oxidoreductase</keyword>
<dbReference type="PANTHER" id="PTHR43157:SF27">
    <property type="entry name" value="RETINOL DEHYDROGENASE 12, LIKE"/>
    <property type="match status" value="1"/>
</dbReference>
<dbReference type="Proteomes" id="UP000728032">
    <property type="component" value="Unassembled WGS sequence"/>
</dbReference>
<name>A0A7R9MLG7_9ACAR</name>
<keyword evidence="3" id="KW-1185">Reference proteome</keyword>
<evidence type="ECO:0000313" key="2">
    <source>
        <dbReference type="EMBL" id="CAD7661253.1"/>
    </source>
</evidence>
<dbReference type="EMBL" id="CAJPVJ010022966">
    <property type="protein sequence ID" value="CAG2178389.1"/>
    <property type="molecule type" value="Genomic_DNA"/>
</dbReference>
<evidence type="ECO:0000256" key="1">
    <source>
        <dbReference type="ARBA" id="ARBA00023002"/>
    </source>
</evidence>
<organism evidence="2">
    <name type="scientific">Oppiella nova</name>
    <dbReference type="NCBI Taxonomy" id="334625"/>
    <lineage>
        <taxon>Eukaryota</taxon>
        <taxon>Metazoa</taxon>
        <taxon>Ecdysozoa</taxon>
        <taxon>Arthropoda</taxon>
        <taxon>Chelicerata</taxon>
        <taxon>Arachnida</taxon>
        <taxon>Acari</taxon>
        <taxon>Acariformes</taxon>
        <taxon>Sarcoptiformes</taxon>
        <taxon>Oribatida</taxon>
        <taxon>Brachypylina</taxon>
        <taxon>Oppioidea</taxon>
        <taxon>Oppiidae</taxon>
        <taxon>Oppiella</taxon>
    </lineage>
</organism>
<dbReference type="InterPro" id="IPR036291">
    <property type="entry name" value="NAD(P)-bd_dom_sf"/>
</dbReference>
<dbReference type="SUPFAM" id="SSF51735">
    <property type="entry name" value="NAD(P)-binding Rossmann-fold domains"/>
    <property type="match status" value="1"/>
</dbReference>
<dbReference type="PANTHER" id="PTHR43157">
    <property type="entry name" value="PHOSPHATIDYLINOSITOL-GLYCAN BIOSYNTHESIS CLASS F PROTEIN-RELATED"/>
    <property type="match status" value="1"/>
</dbReference>
<accession>A0A7R9MLG7</accession>
<dbReference type="AlphaFoldDB" id="A0A7R9MLG7"/>
<proteinExistence type="predicted"/>